<evidence type="ECO:0000256" key="4">
    <source>
        <dbReference type="SAM" id="MobiDB-lite"/>
    </source>
</evidence>
<evidence type="ECO:0000256" key="2">
    <source>
        <dbReference type="ARBA" id="ARBA00009477"/>
    </source>
</evidence>
<dbReference type="NCBIfam" id="TIGR01730">
    <property type="entry name" value="RND_mfp"/>
    <property type="match status" value="1"/>
</dbReference>
<dbReference type="Gene3D" id="2.40.50.100">
    <property type="match status" value="1"/>
</dbReference>
<dbReference type="EMBL" id="CP021106">
    <property type="protein sequence ID" value="ARO87288.1"/>
    <property type="molecule type" value="Genomic_DNA"/>
</dbReference>
<dbReference type="OrthoDB" id="9783047at2"/>
<feature type="compositionally biased region" description="Low complexity" evidence="4">
    <location>
        <begin position="382"/>
        <end position="391"/>
    </location>
</feature>
<comment type="similarity">
    <text evidence="2">Belongs to the membrane fusion protein (MFP) (TC 8.A.1) family.</text>
</comment>
<keyword evidence="3" id="KW-0175">Coiled coil</keyword>
<dbReference type="FunFam" id="2.40.420.20:FF:000001">
    <property type="entry name" value="Efflux RND transporter periplasmic adaptor subunit"/>
    <property type="match status" value="1"/>
</dbReference>
<evidence type="ECO:0000259" key="7">
    <source>
        <dbReference type="Pfam" id="PF25917"/>
    </source>
</evidence>
<organism evidence="10 11">
    <name type="scientific">Nitrosospira lacus</name>
    <dbReference type="NCBI Taxonomy" id="1288494"/>
    <lineage>
        <taxon>Bacteria</taxon>
        <taxon>Pseudomonadati</taxon>
        <taxon>Pseudomonadota</taxon>
        <taxon>Betaproteobacteria</taxon>
        <taxon>Nitrosomonadales</taxon>
        <taxon>Nitrosomonadaceae</taxon>
        <taxon>Nitrosospira</taxon>
    </lineage>
</organism>
<gene>
    <name evidence="10" type="ORF">EBAPG3_005615</name>
</gene>
<comment type="subcellular location">
    <subcellularLocation>
        <location evidence="1">Cell envelope</location>
    </subcellularLocation>
</comment>
<dbReference type="GO" id="GO:0046677">
    <property type="term" value="P:response to antibiotic"/>
    <property type="evidence" value="ECO:0007669"/>
    <property type="project" value="TreeGrafter"/>
</dbReference>
<feature type="chain" id="PRO_5010887587" evidence="5">
    <location>
        <begin position="33"/>
        <end position="412"/>
    </location>
</feature>
<dbReference type="GO" id="GO:0030313">
    <property type="term" value="C:cell envelope"/>
    <property type="evidence" value="ECO:0007669"/>
    <property type="project" value="UniProtKB-SubCell"/>
</dbReference>
<name>A0A1W6SN89_9PROT</name>
<dbReference type="InterPro" id="IPR006143">
    <property type="entry name" value="RND_pump_MFP"/>
</dbReference>
<evidence type="ECO:0000313" key="10">
    <source>
        <dbReference type="EMBL" id="ARO87288.1"/>
    </source>
</evidence>
<dbReference type="Pfam" id="PF25967">
    <property type="entry name" value="RND-MFP_C"/>
    <property type="match status" value="1"/>
</dbReference>
<dbReference type="GO" id="GO:0005886">
    <property type="term" value="C:plasma membrane"/>
    <property type="evidence" value="ECO:0007669"/>
    <property type="project" value="TreeGrafter"/>
</dbReference>
<feature type="domain" description="Multidrug resistance protein MdtA-like barrel-sandwich hybrid" evidence="7">
    <location>
        <begin position="77"/>
        <end position="215"/>
    </location>
</feature>
<dbReference type="Proteomes" id="UP000012179">
    <property type="component" value="Chromosome"/>
</dbReference>
<dbReference type="Gene3D" id="2.40.30.170">
    <property type="match status" value="1"/>
</dbReference>
<feature type="region of interest" description="Disordered" evidence="4">
    <location>
        <begin position="382"/>
        <end position="412"/>
    </location>
</feature>
<evidence type="ECO:0000259" key="9">
    <source>
        <dbReference type="Pfam" id="PF25967"/>
    </source>
</evidence>
<reference evidence="10 11" key="1">
    <citation type="journal article" date="2015" name="Int. J. Syst. Evol. Microbiol.">
        <title>Nitrosospira lacus sp. nov., a psychrotolerant, ammonia-oxidizing bacterium from sandy lake sediment.</title>
        <authorList>
            <person name="Urakawa H."/>
            <person name="Garcia J.C."/>
            <person name="Nielsen J.L."/>
            <person name="Le V.Q."/>
            <person name="Kozlowski J.A."/>
            <person name="Stein L.Y."/>
            <person name="Lim C.K."/>
            <person name="Pommerening-Roser A."/>
            <person name="Martens-Habbena W."/>
            <person name="Stahl D.A."/>
            <person name="Klotz M.G."/>
        </authorList>
    </citation>
    <scope>NUCLEOTIDE SEQUENCE [LARGE SCALE GENOMIC DNA]</scope>
    <source>
        <strain evidence="10 11">APG3</strain>
    </source>
</reference>
<dbReference type="SUPFAM" id="SSF111369">
    <property type="entry name" value="HlyD-like secretion proteins"/>
    <property type="match status" value="1"/>
</dbReference>
<dbReference type="Pfam" id="PF25876">
    <property type="entry name" value="HH_MFP_RND"/>
    <property type="match status" value="1"/>
</dbReference>
<proteinExistence type="inferred from homology"/>
<sequence length="412" mass="44633">MAIARYYKKKFRSSLVIHSKLLIALIVGIALSACGKSDQTANQPQAGMALPVSVIEVQPTSVPISAEAVAQTEGAKEVEIRPRVGGILLKRLYEEGAALKAGQPMFQIDPVPYQNALAQARAQLAEQKARIKQAEREEHRLRDLLDTQAISQREYDNAASDSAIVSAALQQAEARVRDAELNLSYTIVTAPVSGISGRFQFSEGALVEANDSLLTTLVQLSPIWVRFSLSDSELVQLGGPLTEQRVKQVTLILPDGTEYERKGELNFAASRIDPSLGTQQLRATFENPEQRLLPGQFVRARVIMGERDGVFLVPQVAVQTSDLGKSVYIVNEKNEATIRPVEAGKWIGKDWVILGGLKAGDKVIVDNIIKLRPGTLVSLHAPGEAPAAKAPAEPPAQSSPDKQASGREREPS</sequence>
<dbReference type="Gene3D" id="2.40.420.20">
    <property type="match status" value="1"/>
</dbReference>
<dbReference type="Gene3D" id="1.10.287.470">
    <property type="entry name" value="Helix hairpin bin"/>
    <property type="match status" value="1"/>
</dbReference>
<dbReference type="InterPro" id="IPR058626">
    <property type="entry name" value="MdtA-like_b-barrel"/>
</dbReference>
<dbReference type="KEGG" id="nlc:EBAPG3_005615"/>
<dbReference type="RefSeq" id="WP_004174042.1">
    <property type="nucleotide sequence ID" value="NZ_CP021106.3"/>
</dbReference>
<evidence type="ECO:0000256" key="1">
    <source>
        <dbReference type="ARBA" id="ARBA00004196"/>
    </source>
</evidence>
<dbReference type="PANTHER" id="PTHR30158">
    <property type="entry name" value="ACRA/E-RELATED COMPONENT OF DRUG EFFLUX TRANSPORTER"/>
    <property type="match status" value="1"/>
</dbReference>
<feature type="domain" description="Multidrug resistance protein MdtA-like C-terminal permuted SH3" evidence="9">
    <location>
        <begin position="311"/>
        <end position="368"/>
    </location>
</feature>
<evidence type="ECO:0000259" key="6">
    <source>
        <dbReference type="Pfam" id="PF25876"/>
    </source>
</evidence>
<accession>A0A1W6SN89</accession>
<dbReference type="Pfam" id="PF25944">
    <property type="entry name" value="Beta-barrel_RND"/>
    <property type="match status" value="1"/>
</dbReference>
<evidence type="ECO:0000256" key="5">
    <source>
        <dbReference type="SAM" id="SignalP"/>
    </source>
</evidence>
<feature type="coiled-coil region" evidence="3">
    <location>
        <begin position="117"/>
        <end position="144"/>
    </location>
</feature>
<dbReference type="InterPro" id="IPR058627">
    <property type="entry name" value="MdtA-like_C"/>
</dbReference>
<dbReference type="InterPro" id="IPR058624">
    <property type="entry name" value="MdtA-like_HH"/>
</dbReference>
<keyword evidence="5" id="KW-0732">Signal</keyword>
<dbReference type="GO" id="GO:0022857">
    <property type="term" value="F:transmembrane transporter activity"/>
    <property type="evidence" value="ECO:0007669"/>
    <property type="project" value="InterPro"/>
</dbReference>
<dbReference type="AlphaFoldDB" id="A0A1W6SN89"/>
<dbReference type="PROSITE" id="PS51257">
    <property type="entry name" value="PROKAR_LIPOPROTEIN"/>
    <property type="match status" value="1"/>
</dbReference>
<evidence type="ECO:0000259" key="8">
    <source>
        <dbReference type="Pfam" id="PF25944"/>
    </source>
</evidence>
<evidence type="ECO:0000256" key="3">
    <source>
        <dbReference type="SAM" id="Coils"/>
    </source>
</evidence>
<feature type="domain" description="Multidrug resistance protein MdtA-like beta-barrel" evidence="8">
    <location>
        <begin position="222"/>
        <end position="304"/>
    </location>
</feature>
<feature type="domain" description="Multidrug resistance protein MdtA-like alpha-helical hairpin" evidence="6">
    <location>
        <begin position="117"/>
        <end position="186"/>
    </location>
</feature>
<dbReference type="eggNOG" id="COG0845">
    <property type="taxonomic scope" value="Bacteria"/>
</dbReference>
<dbReference type="Pfam" id="PF25917">
    <property type="entry name" value="BSH_RND"/>
    <property type="match status" value="1"/>
</dbReference>
<feature type="signal peptide" evidence="5">
    <location>
        <begin position="1"/>
        <end position="32"/>
    </location>
</feature>
<protein>
    <submittedName>
        <fullName evidence="10">Efflux transporter periplasmic adaptor subunit</fullName>
    </submittedName>
</protein>
<evidence type="ECO:0000313" key="11">
    <source>
        <dbReference type="Proteomes" id="UP000012179"/>
    </source>
</evidence>
<dbReference type="InterPro" id="IPR058625">
    <property type="entry name" value="MdtA-like_BSH"/>
</dbReference>
<keyword evidence="11" id="KW-1185">Reference proteome</keyword>